<dbReference type="Pfam" id="PF05131">
    <property type="entry name" value="Pep3_Vps18"/>
    <property type="match status" value="1"/>
</dbReference>
<organism evidence="2 3">
    <name type="scientific">Parascaris equorum</name>
    <name type="common">Equine roundworm</name>
    <dbReference type="NCBI Taxonomy" id="6256"/>
    <lineage>
        <taxon>Eukaryota</taxon>
        <taxon>Metazoa</taxon>
        <taxon>Ecdysozoa</taxon>
        <taxon>Nematoda</taxon>
        <taxon>Chromadorea</taxon>
        <taxon>Rhabditida</taxon>
        <taxon>Spirurina</taxon>
        <taxon>Ascaridomorpha</taxon>
        <taxon>Ascaridoidea</taxon>
        <taxon>Ascarididae</taxon>
        <taxon>Parascaris</taxon>
    </lineage>
</organism>
<name>A0A914RSU0_PAREQ</name>
<feature type="domain" description="Pep3/Vps18 beta-propeller" evidence="1">
    <location>
        <begin position="8"/>
        <end position="102"/>
    </location>
</feature>
<evidence type="ECO:0000259" key="1">
    <source>
        <dbReference type="Pfam" id="PF05131"/>
    </source>
</evidence>
<accession>A0A914RSU0</accession>
<dbReference type="WBParaSite" id="PEQ_0000956001-mRNA-1">
    <property type="protein sequence ID" value="PEQ_0000956001-mRNA-1"/>
    <property type="gene ID" value="PEQ_0000956001"/>
</dbReference>
<sequence>MNEAQRTLPSAFVVYPKSVNEIAACKFCWIGADGYTIGRIDLQQTDPYNMIIEDAHVQHRLVDGRHDYPLDIALTEYHLLLLYSDRLEAVSLLNRKCMFQDARTTVSMHVLFF</sequence>
<evidence type="ECO:0000313" key="2">
    <source>
        <dbReference type="Proteomes" id="UP000887564"/>
    </source>
</evidence>
<evidence type="ECO:0000313" key="3">
    <source>
        <dbReference type="WBParaSite" id="PEQ_0000956001-mRNA-1"/>
    </source>
</evidence>
<proteinExistence type="predicted"/>
<reference evidence="3" key="1">
    <citation type="submission" date="2022-11" db="UniProtKB">
        <authorList>
            <consortium name="WormBaseParasite"/>
        </authorList>
    </citation>
    <scope>IDENTIFICATION</scope>
</reference>
<dbReference type="InterPro" id="IPR007810">
    <property type="entry name" value="Pep3/Vps18_beta-prop"/>
</dbReference>
<dbReference type="Proteomes" id="UP000887564">
    <property type="component" value="Unplaced"/>
</dbReference>
<protein>
    <submittedName>
        <fullName evidence="3">Vacuolar protein sorting-associated protein 18 homolog</fullName>
    </submittedName>
</protein>
<dbReference type="AlphaFoldDB" id="A0A914RSU0"/>
<keyword evidence="2" id="KW-1185">Reference proteome</keyword>